<dbReference type="Pfam" id="PF12046">
    <property type="entry name" value="CCB1"/>
    <property type="match status" value="1"/>
</dbReference>
<keyword evidence="3" id="KW-1185">Reference proteome</keyword>
<accession>A0ABD4T3V3</accession>
<name>A0ABD4T3V3_9CYAN</name>
<keyword evidence="1" id="KW-1133">Transmembrane helix</keyword>
<gene>
    <name evidence="2" type="ORF">QQ91_0011150</name>
</gene>
<reference evidence="2 3" key="1">
    <citation type="journal article" date="2015" name="Genome Announc.">
        <title>Draft Genome Sequence of Filamentous Marine Cyanobacterium Lyngbya confervoides Strain BDU141951.</title>
        <authorList>
            <person name="Chandrababunaidu M.M."/>
            <person name="Sen D."/>
            <person name="Tripathy S."/>
        </authorList>
    </citation>
    <scope>NUCLEOTIDE SEQUENCE [LARGE SCALE GENOMIC DNA]</scope>
    <source>
        <strain evidence="2 3">BDU141951</strain>
    </source>
</reference>
<keyword evidence="1" id="KW-0472">Membrane</keyword>
<comment type="caution">
    <text evidence="2">The sequence shown here is derived from an EMBL/GenBank/DDBJ whole genome shotgun (WGS) entry which is preliminary data.</text>
</comment>
<dbReference type="PANTHER" id="PTHR35302">
    <property type="match status" value="1"/>
</dbReference>
<feature type="transmembrane region" description="Helical" evidence="1">
    <location>
        <begin position="109"/>
        <end position="129"/>
    </location>
</feature>
<dbReference type="Proteomes" id="UP000031561">
    <property type="component" value="Unassembled WGS sequence"/>
</dbReference>
<dbReference type="EMBL" id="JTHE03000061">
    <property type="protein sequence ID" value="MCM1983373.1"/>
    <property type="molecule type" value="Genomic_DNA"/>
</dbReference>
<keyword evidence="1" id="KW-0812">Transmembrane</keyword>
<dbReference type="InterPro" id="IPR021919">
    <property type="entry name" value="CCB1"/>
</dbReference>
<evidence type="ECO:0000313" key="3">
    <source>
        <dbReference type="Proteomes" id="UP000031561"/>
    </source>
</evidence>
<dbReference type="RefSeq" id="WP_166275080.1">
    <property type="nucleotide sequence ID" value="NZ_JTHE03000061.1"/>
</dbReference>
<feature type="transmembrane region" description="Helical" evidence="1">
    <location>
        <begin position="6"/>
        <end position="25"/>
    </location>
</feature>
<proteinExistence type="predicted"/>
<evidence type="ECO:0000256" key="1">
    <source>
        <dbReference type="SAM" id="Phobius"/>
    </source>
</evidence>
<organism evidence="2 3">
    <name type="scientific">Lyngbya confervoides BDU141951</name>
    <dbReference type="NCBI Taxonomy" id="1574623"/>
    <lineage>
        <taxon>Bacteria</taxon>
        <taxon>Bacillati</taxon>
        <taxon>Cyanobacteriota</taxon>
        <taxon>Cyanophyceae</taxon>
        <taxon>Oscillatoriophycideae</taxon>
        <taxon>Oscillatoriales</taxon>
        <taxon>Microcoleaceae</taxon>
        <taxon>Lyngbya</taxon>
    </lineage>
</organism>
<feature type="transmembrane region" description="Helical" evidence="1">
    <location>
        <begin position="82"/>
        <end position="103"/>
    </location>
</feature>
<dbReference type="AlphaFoldDB" id="A0ABD4T3V3"/>
<evidence type="ECO:0000313" key="2">
    <source>
        <dbReference type="EMBL" id="MCM1983373.1"/>
    </source>
</evidence>
<sequence>MTSQTVIPSTLFLTILLMIGLFFFVRASIKDRTEQMEWVTDAPGEEVLSRVETLLKSRAYTLTQVKPEESTAIFEGLVRPSLGLALLLVSLVACGLMAFSIVLSLSMPWVGLRFLGLVLLSPLAGFFYWRGAERVEQVVVQIVAPSPDASQTPRTQLQISAHRDELLVLQSALPYQVV</sequence>
<dbReference type="PANTHER" id="PTHR35302:SF1">
    <property type="entry name" value="PROTEIN COFACTOR ASSEMBLY OF COMPLEX C SUBUNIT B CCB1, CHLOROPLASTIC"/>
    <property type="match status" value="1"/>
</dbReference>
<protein>
    <submittedName>
        <fullName evidence="2">Cofactor assembly of complex C subunit B</fullName>
    </submittedName>
</protein>